<feature type="signal peptide" evidence="1">
    <location>
        <begin position="1"/>
        <end position="19"/>
    </location>
</feature>
<feature type="chain" id="PRO_5040870264" evidence="1">
    <location>
        <begin position="20"/>
        <end position="303"/>
    </location>
</feature>
<evidence type="ECO:0000313" key="3">
    <source>
        <dbReference type="Proteomes" id="UP001146351"/>
    </source>
</evidence>
<gene>
    <name evidence="2" type="ORF">N7492_004860</name>
</gene>
<dbReference type="EMBL" id="JAPQKO010000003">
    <property type="protein sequence ID" value="KAJ5172267.1"/>
    <property type="molecule type" value="Genomic_DNA"/>
</dbReference>
<comment type="caution">
    <text evidence="2">The sequence shown here is derived from an EMBL/GenBank/DDBJ whole genome shotgun (WGS) entry which is preliminary data.</text>
</comment>
<proteinExistence type="predicted"/>
<dbReference type="Proteomes" id="UP001146351">
    <property type="component" value="Unassembled WGS sequence"/>
</dbReference>
<organism evidence="2 3">
    <name type="scientific">Penicillium capsulatum</name>
    <dbReference type="NCBI Taxonomy" id="69766"/>
    <lineage>
        <taxon>Eukaryota</taxon>
        <taxon>Fungi</taxon>
        <taxon>Dikarya</taxon>
        <taxon>Ascomycota</taxon>
        <taxon>Pezizomycotina</taxon>
        <taxon>Eurotiomycetes</taxon>
        <taxon>Eurotiomycetidae</taxon>
        <taxon>Eurotiales</taxon>
        <taxon>Aspergillaceae</taxon>
        <taxon>Penicillium</taxon>
    </lineage>
</organism>
<keyword evidence="3" id="KW-1185">Reference proteome</keyword>
<reference evidence="2" key="1">
    <citation type="submission" date="2022-11" db="EMBL/GenBank/DDBJ databases">
        <authorList>
            <person name="Petersen C."/>
        </authorList>
    </citation>
    <scope>NUCLEOTIDE SEQUENCE</scope>
    <source>
        <strain evidence="2">IBT 21917</strain>
    </source>
</reference>
<accession>A0A9W9ICC8</accession>
<evidence type="ECO:0000256" key="1">
    <source>
        <dbReference type="SAM" id="SignalP"/>
    </source>
</evidence>
<protein>
    <submittedName>
        <fullName evidence="2">Uncharacterized protein</fullName>
    </submittedName>
</protein>
<name>A0A9W9ICC8_9EURO</name>
<sequence length="303" mass="35042">MWLLGALVGLVTFLSLTHGYPFSPTLQSRDTWNGDPLRYGDALAKGKELRCAMTLSTRLAATCFKGHAKTIPSQFDRYSQLREYGWARRDNDLGRMGNMQGSLDWRFRQLGLLGSPPGSDRHTVYVEQAHTHEYTRGNQLMQPTEAFYGNIYNVVEGVLIADELESPIYARRRCPGTVIPDLNRWSDVTFLEYEKLCNDEPEESARLDELYDEDEEEKFEEETRFWDKYRSLRRTYGWSTDEFAALIGAPNGRISAWLLIQHKEKWKNKRIAQVEVFVQHVKDRNNPDGLTRPGMMMTVVDSE</sequence>
<evidence type="ECO:0000313" key="2">
    <source>
        <dbReference type="EMBL" id="KAJ5172267.1"/>
    </source>
</evidence>
<dbReference type="OrthoDB" id="5337308at2759"/>
<reference evidence="2" key="2">
    <citation type="journal article" date="2023" name="IMA Fungus">
        <title>Comparative genomic study of the Penicillium genus elucidates a diverse pangenome and 15 lateral gene transfer events.</title>
        <authorList>
            <person name="Petersen C."/>
            <person name="Sorensen T."/>
            <person name="Nielsen M.R."/>
            <person name="Sondergaard T.E."/>
            <person name="Sorensen J.L."/>
            <person name="Fitzpatrick D.A."/>
            <person name="Frisvad J.C."/>
            <person name="Nielsen K.L."/>
        </authorList>
    </citation>
    <scope>NUCLEOTIDE SEQUENCE</scope>
    <source>
        <strain evidence="2">IBT 21917</strain>
    </source>
</reference>
<keyword evidence="1" id="KW-0732">Signal</keyword>
<dbReference type="AlphaFoldDB" id="A0A9W9ICC8"/>